<feature type="region of interest" description="Disordered" evidence="1">
    <location>
        <begin position="1"/>
        <end position="27"/>
    </location>
</feature>
<keyword evidence="5" id="KW-1185">Reference proteome</keyword>
<feature type="compositionally biased region" description="Basic and acidic residues" evidence="1">
    <location>
        <begin position="60"/>
        <end position="73"/>
    </location>
</feature>
<dbReference type="Gene3D" id="2.60.40.10">
    <property type="entry name" value="Immunoglobulins"/>
    <property type="match status" value="2"/>
</dbReference>
<dbReference type="EMBL" id="QGSZ01000263">
    <property type="protein sequence ID" value="RQW99699.1"/>
    <property type="molecule type" value="Genomic_DNA"/>
</dbReference>
<keyword evidence="2" id="KW-0472">Membrane</keyword>
<sequence>MNPQAAGAAPIDPVTGRRPAPTLGTLDIERRIRPHFRMLIRFSVPSKPSTASARARPRRATTEESPRMRETTGRRRLRLAISILAFTALGAGAVVPAPAAAAGRPTIAQGATVKADRNSPTGYTVTFVYRNPHATQVRLAGDLTLLDVNTGTTRYQPEEWQPGRYHAGGTEFLRDMTRDPKGNWSVSVPLHAGGLSYWYRVWDPTQGWENKRIWDPASTNPRPPGESSFRVRNNDVLDAVYVPYAEKQNDPVLKERADYEVPVADRAKRGTVQYIPYTTILGDSGHYLGVYLPANYDANRAQPYKVAYLAHGIFGDETDFMVPANVPNILDNMIAKGEIEPTVVVTMGNHFTGTSLGFASYNQTNAANNLVQTILPLIEGGYNVSTERSGRAYAGFSYGGMTGGVVIKNYPTTFAFYGHFSGNPSLTTQDYDTIANAVGDDELSVFLGNGVFEGNLNAQNAIADNFRARGYAAATTQVPGAHDGMTAGQLFTIFARDHLWSGVDSVSVTPTTVNLTKGWNWARQFTSQVTTNEGVSPAVTWSVQGATSPDTTISAAGLLSVAAAETASSLTVVATSVVDPTKSRSAQVTLTPPGPARVVVKAKAAPASVVHGDTFTLTVDVRAQRAHPKASQVTGEVAVTFAGATQVVALHGGAVVVELPTDGLSAGTYPVHVAYSGDPVHAPTAAVHQQLRVR</sequence>
<dbReference type="InterPro" id="IPR013783">
    <property type="entry name" value="Ig-like_fold"/>
</dbReference>
<organism evidence="4 5">
    <name type="scientific">Micromonospora inaquosa</name>
    <dbReference type="NCBI Taxonomy" id="2203716"/>
    <lineage>
        <taxon>Bacteria</taxon>
        <taxon>Bacillati</taxon>
        <taxon>Actinomycetota</taxon>
        <taxon>Actinomycetes</taxon>
        <taxon>Micromonosporales</taxon>
        <taxon>Micromonosporaceae</taxon>
        <taxon>Micromonospora</taxon>
    </lineage>
</organism>
<feature type="region of interest" description="Disordered" evidence="1">
    <location>
        <begin position="47"/>
        <end position="73"/>
    </location>
</feature>
<proteinExistence type="predicted"/>
<dbReference type="CDD" id="cd02688">
    <property type="entry name" value="E_set"/>
    <property type="match status" value="1"/>
</dbReference>
<feature type="transmembrane region" description="Helical" evidence="2">
    <location>
        <begin position="77"/>
        <end position="99"/>
    </location>
</feature>
<dbReference type="PANTHER" id="PTHR48098:SF3">
    <property type="entry name" value="IRON(III) ENTEROBACTIN ESTERASE"/>
    <property type="match status" value="1"/>
</dbReference>
<evidence type="ECO:0000256" key="2">
    <source>
        <dbReference type="SAM" id="Phobius"/>
    </source>
</evidence>
<evidence type="ECO:0000313" key="4">
    <source>
        <dbReference type="EMBL" id="RQW99699.1"/>
    </source>
</evidence>
<evidence type="ECO:0000259" key="3">
    <source>
        <dbReference type="Pfam" id="PF16640"/>
    </source>
</evidence>
<gene>
    <name evidence="4" type="ORF">DLJ59_23635</name>
</gene>
<keyword evidence="2" id="KW-1133">Transmembrane helix</keyword>
<dbReference type="InterPro" id="IPR032109">
    <property type="entry name" value="Big_3_5"/>
</dbReference>
<dbReference type="AlphaFoldDB" id="A0A3N9WFV7"/>
<dbReference type="InterPro" id="IPR029058">
    <property type="entry name" value="AB_hydrolase_fold"/>
</dbReference>
<evidence type="ECO:0000256" key="1">
    <source>
        <dbReference type="SAM" id="MobiDB-lite"/>
    </source>
</evidence>
<dbReference type="GO" id="GO:0005975">
    <property type="term" value="P:carbohydrate metabolic process"/>
    <property type="evidence" value="ECO:0007669"/>
    <property type="project" value="UniProtKB-ARBA"/>
</dbReference>
<comment type="caution">
    <text evidence="4">The sequence shown here is derived from an EMBL/GenBank/DDBJ whole genome shotgun (WGS) entry which is preliminary data.</text>
</comment>
<dbReference type="InterPro" id="IPR000801">
    <property type="entry name" value="Esterase-like"/>
</dbReference>
<name>A0A3N9WFV7_9ACTN</name>
<keyword evidence="2" id="KW-0812">Transmembrane</keyword>
<evidence type="ECO:0000313" key="5">
    <source>
        <dbReference type="Proteomes" id="UP000282312"/>
    </source>
</evidence>
<protein>
    <recommendedName>
        <fullName evidence="3">Bacterial Ig-like domain-containing protein</fullName>
    </recommendedName>
</protein>
<dbReference type="Gene3D" id="3.40.50.1820">
    <property type="entry name" value="alpha/beta hydrolase"/>
    <property type="match status" value="1"/>
</dbReference>
<feature type="domain" description="Bacterial Ig-like" evidence="3">
    <location>
        <begin position="604"/>
        <end position="692"/>
    </location>
</feature>
<dbReference type="Pfam" id="PF00756">
    <property type="entry name" value="Esterase"/>
    <property type="match status" value="1"/>
</dbReference>
<accession>A0A3N9WFV7</accession>
<dbReference type="PANTHER" id="PTHR48098">
    <property type="entry name" value="ENTEROCHELIN ESTERASE-RELATED"/>
    <property type="match status" value="1"/>
</dbReference>
<dbReference type="InterPro" id="IPR050583">
    <property type="entry name" value="Mycobacterial_A85_antigen"/>
</dbReference>
<dbReference type="Pfam" id="PF16640">
    <property type="entry name" value="Big_3_5"/>
    <property type="match status" value="1"/>
</dbReference>
<dbReference type="SUPFAM" id="SSF53474">
    <property type="entry name" value="alpha/beta-Hydrolases"/>
    <property type="match status" value="1"/>
</dbReference>
<reference evidence="4 5" key="1">
    <citation type="submission" date="2018-05" db="EMBL/GenBank/DDBJ databases">
        <title>Micromonospora from Atacama Desert.</title>
        <authorList>
            <person name="Carro L."/>
            <person name="Goodfellow M."/>
            <person name="Klenk H.-P."/>
        </authorList>
    </citation>
    <scope>NUCLEOTIDE SEQUENCE [LARGE SCALE GENOMIC DNA]</scope>
    <source>
        <strain evidence="4 5">LB39</strain>
    </source>
</reference>
<dbReference type="Proteomes" id="UP000282312">
    <property type="component" value="Unassembled WGS sequence"/>
</dbReference>